<keyword evidence="7" id="KW-1185">Reference proteome</keyword>
<proteinExistence type="predicted"/>
<evidence type="ECO:0000313" key="7">
    <source>
        <dbReference type="Proteomes" id="UP001198571"/>
    </source>
</evidence>
<evidence type="ECO:0000256" key="4">
    <source>
        <dbReference type="SAM" id="MobiDB-lite"/>
    </source>
</evidence>
<dbReference type="SUPFAM" id="SSF56349">
    <property type="entry name" value="DNA breaking-rejoining enzymes"/>
    <property type="match status" value="1"/>
</dbReference>
<dbReference type="PANTHER" id="PTHR30349:SF64">
    <property type="entry name" value="PROPHAGE INTEGRASE INTD-RELATED"/>
    <property type="match status" value="1"/>
</dbReference>
<dbReference type="RefSeq" id="WP_226935518.1">
    <property type="nucleotide sequence ID" value="NZ_JACDXX010000009.1"/>
</dbReference>
<dbReference type="PANTHER" id="PTHR30349">
    <property type="entry name" value="PHAGE INTEGRASE-RELATED"/>
    <property type="match status" value="1"/>
</dbReference>
<protein>
    <submittedName>
        <fullName evidence="6">Integrase</fullName>
    </submittedName>
</protein>
<dbReference type="InterPro" id="IPR010998">
    <property type="entry name" value="Integrase_recombinase_N"/>
</dbReference>
<dbReference type="Gene3D" id="1.10.443.10">
    <property type="entry name" value="Intergrase catalytic core"/>
    <property type="match status" value="1"/>
</dbReference>
<evidence type="ECO:0000256" key="3">
    <source>
        <dbReference type="ARBA" id="ARBA00023172"/>
    </source>
</evidence>
<dbReference type="EMBL" id="JACDXX010000009">
    <property type="protein sequence ID" value="MCB5410526.1"/>
    <property type="molecule type" value="Genomic_DNA"/>
</dbReference>
<dbReference type="InterPro" id="IPR050090">
    <property type="entry name" value="Tyrosine_recombinase_XerCD"/>
</dbReference>
<dbReference type="Proteomes" id="UP001198571">
    <property type="component" value="Unassembled WGS sequence"/>
</dbReference>
<gene>
    <name evidence="6" type="ORF">H0485_11000</name>
</gene>
<dbReference type="InterPro" id="IPR046668">
    <property type="entry name" value="DUF6538"/>
</dbReference>
<feature type="region of interest" description="Disordered" evidence="4">
    <location>
        <begin position="166"/>
        <end position="191"/>
    </location>
</feature>
<dbReference type="InterPro" id="IPR013762">
    <property type="entry name" value="Integrase-like_cat_sf"/>
</dbReference>
<keyword evidence="1" id="KW-0229">DNA integration</keyword>
<evidence type="ECO:0000259" key="5">
    <source>
        <dbReference type="Pfam" id="PF20172"/>
    </source>
</evidence>
<dbReference type="Gene3D" id="1.10.150.130">
    <property type="match status" value="1"/>
</dbReference>
<dbReference type="Pfam" id="PF20172">
    <property type="entry name" value="DUF6538"/>
    <property type="match status" value="1"/>
</dbReference>
<dbReference type="InterPro" id="IPR011010">
    <property type="entry name" value="DNA_brk_join_enz"/>
</dbReference>
<organism evidence="6 7">
    <name type="scientific">Pseudogemmobacter faecipullorum</name>
    <dbReference type="NCBI Taxonomy" id="2755041"/>
    <lineage>
        <taxon>Bacteria</taxon>
        <taxon>Pseudomonadati</taxon>
        <taxon>Pseudomonadota</taxon>
        <taxon>Alphaproteobacteria</taxon>
        <taxon>Rhodobacterales</taxon>
        <taxon>Paracoccaceae</taxon>
        <taxon>Pseudogemmobacter</taxon>
    </lineage>
</organism>
<sequence length="457" mass="51688">MVLQMSRPHKNPKSGVYYFRQKTPADLVTVFRRKEVSRSLRTKDPHEAKLRNVDEVRKQELIWAALRKRPEPLPHQQIVALSGILYRDHMAAMELEPGSPKVWTETLALLDRVAADPDATERWYAATVDNLLLERGIVTDAASRSRLIQEADRAYRQVAEQQLKCSEGDYSPDPRANRFPTVMGPNVTTRPSPEKLTIRALFKLWERDHLANGKSARTVGDFRQKIESLIEYLDHDDARQVTSEGISDWCDHLLHEQGLAARTVSQKYLAVTKLVFGVAVEKRKLKENPAEDNRVRFAKPRWAREKGFTDDEAKAILTAALVDPAELGRRTPENMRAIRWGPWICAFSGARITEAMQLRTEDLIENRGILCLRITPEAGSVKTGAYRIVPIHPQLLEMGLPEMIRALPDGPVFYSTAPVRGKPADPVERAQSAGAKVGQWVRKVVGITDPRAQPNHF</sequence>
<reference evidence="6 7" key="1">
    <citation type="submission" date="2020-07" db="EMBL/GenBank/DDBJ databases">
        <title>Pseudogemmobacter sp. nov., isolated from poultry manure in Taiwan.</title>
        <authorList>
            <person name="Lin S.-Y."/>
            <person name="Tang Y.-S."/>
            <person name="Young C.-C."/>
        </authorList>
    </citation>
    <scope>NUCLEOTIDE SEQUENCE [LARGE SCALE GENOMIC DNA]</scope>
    <source>
        <strain evidence="6 7">CC-YST710</strain>
    </source>
</reference>
<comment type="caution">
    <text evidence="6">The sequence shown here is derived from an EMBL/GenBank/DDBJ whole genome shotgun (WGS) entry which is preliminary data.</text>
</comment>
<keyword evidence="2" id="KW-0238">DNA-binding</keyword>
<accession>A0ABS8CMC1</accession>
<evidence type="ECO:0000256" key="2">
    <source>
        <dbReference type="ARBA" id="ARBA00023125"/>
    </source>
</evidence>
<feature type="domain" description="DUF6538" evidence="5">
    <location>
        <begin position="13"/>
        <end position="67"/>
    </location>
</feature>
<evidence type="ECO:0000256" key="1">
    <source>
        <dbReference type="ARBA" id="ARBA00022908"/>
    </source>
</evidence>
<name>A0ABS8CMC1_9RHOB</name>
<keyword evidence="3" id="KW-0233">DNA recombination</keyword>
<evidence type="ECO:0000313" key="6">
    <source>
        <dbReference type="EMBL" id="MCB5410526.1"/>
    </source>
</evidence>